<gene>
    <name evidence="7" type="ORF">METZ01_LOCUS363403</name>
</gene>
<keyword evidence="4" id="KW-0238">DNA-binding</keyword>
<dbReference type="SMART" id="SM00448">
    <property type="entry name" value="REC"/>
    <property type="match status" value="1"/>
</dbReference>
<evidence type="ECO:0000256" key="3">
    <source>
        <dbReference type="ARBA" id="ARBA00023015"/>
    </source>
</evidence>
<dbReference type="PROSITE" id="PS50110">
    <property type="entry name" value="RESPONSE_REGULATORY"/>
    <property type="match status" value="1"/>
</dbReference>
<organism evidence="7">
    <name type="scientific">marine metagenome</name>
    <dbReference type="NCBI Taxonomy" id="408172"/>
    <lineage>
        <taxon>unclassified sequences</taxon>
        <taxon>metagenomes</taxon>
        <taxon>ecological metagenomes</taxon>
    </lineage>
</organism>
<dbReference type="PANTHER" id="PTHR48111">
    <property type="entry name" value="REGULATOR OF RPOS"/>
    <property type="match status" value="1"/>
</dbReference>
<dbReference type="InterPro" id="IPR001789">
    <property type="entry name" value="Sig_transdc_resp-reg_receiver"/>
</dbReference>
<evidence type="ECO:0000259" key="6">
    <source>
        <dbReference type="PROSITE" id="PS50110"/>
    </source>
</evidence>
<dbReference type="Pfam" id="PF00072">
    <property type="entry name" value="Response_reg"/>
    <property type="match status" value="1"/>
</dbReference>
<dbReference type="GO" id="GO:0032993">
    <property type="term" value="C:protein-DNA complex"/>
    <property type="evidence" value="ECO:0007669"/>
    <property type="project" value="TreeGrafter"/>
</dbReference>
<dbReference type="FunFam" id="3.40.50.2300:FF:000001">
    <property type="entry name" value="DNA-binding response regulator PhoB"/>
    <property type="match status" value="1"/>
</dbReference>
<feature type="non-terminal residue" evidence="7">
    <location>
        <position position="1"/>
    </location>
</feature>
<keyword evidence="2" id="KW-0902">Two-component regulatory system</keyword>
<keyword evidence="5" id="KW-0804">Transcription</keyword>
<dbReference type="PANTHER" id="PTHR48111:SF4">
    <property type="entry name" value="DNA-BINDING DUAL TRANSCRIPTIONAL REGULATOR OMPR"/>
    <property type="match status" value="1"/>
</dbReference>
<dbReference type="Gene3D" id="3.40.50.2300">
    <property type="match status" value="1"/>
</dbReference>
<reference evidence="7" key="1">
    <citation type="submission" date="2018-05" db="EMBL/GenBank/DDBJ databases">
        <authorList>
            <person name="Lanie J.A."/>
            <person name="Ng W.-L."/>
            <person name="Kazmierczak K.M."/>
            <person name="Andrzejewski T.M."/>
            <person name="Davidsen T.M."/>
            <person name="Wayne K.J."/>
            <person name="Tettelin H."/>
            <person name="Glass J.I."/>
            <person name="Rusch D."/>
            <person name="Podicherti R."/>
            <person name="Tsui H.-C.T."/>
            <person name="Winkler M.E."/>
        </authorList>
    </citation>
    <scope>NUCLEOTIDE SEQUENCE</scope>
</reference>
<sequence length="86" mass="9844">VVDDDDRIRELVKQYLEEKQFLVTTARDAIDAKKKIEIIKFDMLILDIMMPGESGLSLTKEIKKNDNTPIILLTAKGEIENRIEGL</sequence>
<keyword evidence="1" id="KW-0597">Phosphoprotein</keyword>
<dbReference type="AlphaFoldDB" id="A0A382SKY6"/>
<dbReference type="GO" id="GO:0000156">
    <property type="term" value="F:phosphorelay response regulator activity"/>
    <property type="evidence" value="ECO:0007669"/>
    <property type="project" value="TreeGrafter"/>
</dbReference>
<dbReference type="GO" id="GO:0005829">
    <property type="term" value="C:cytosol"/>
    <property type="evidence" value="ECO:0007669"/>
    <property type="project" value="TreeGrafter"/>
</dbReference>
<dbReference type="GO" id="GO:0000976">
    <property type="term" value="F:transcription cis-regulatory region binding"/>
    <property type="evidence" value="ECO:0007669"/>
    <property type="project" value="TreeGrafter"/>
</dbReference>
<feature type="non-terminal residue" evidence="7">
    <location>
        <position position="86"/>
    </location>
</feature>
<accession>A0A382SKY6</accession>
<proteinExistence type="predicted"/>
<name>A0A382SKY6_9ZZZZ</name>
<evidence type="ECO:0000256" key="1">
    <source>
        <dbReference type="ARBA" id="ARBA00022553"/>
    </source>
</evidence>
<dbReference type="InterPro" id="IPR039420">
    <property type="entry name" value="WalR-like"/>
</dbReference>
<feature type="domain" description="Response regulatory" evidence="6">
    <location>
        <begin position="1"/>
        <end position="86"/>
    </location>
</feature>
<evidence type="ECO:0000256" key="4">
    <source>
        <dbReference type="ARBA" id="ARBA00023125"/>
    </source>
</evidence>
<evidence type="ECO:0000256" key="2">
    <source>
        <dbReference type="ARBA" id="ARBA00023012"/>
    </source>
</evidence>
<keyword evidence="3" id="KW-0805">Transcription regulation</keyword>
<evidence type="ECO:0000313" key="7">
    <source>
        <dbReference type="EMBL" id="SVD10549.1"/>
    </source>
</evidence>
<dbReference type="CDD" id="cd17574">
    <property type="entry name" value="REC_OmpR"/>
    <property type="match status" value="1"/>
</dbReference>
<dbReference type="SUPFAM" id="SSF52172">
    <property type="entry name" value="CheY-like"/>
    <property type="match status" value="1"/>
</dbReference>
<dbReference type="InterPro" id="IPR011006">
    <property type="entry name" value="CheY-like_superfamily"/>
</dbReference>
<protein>
    <recommendedName>
        <fullName evidence="6">Response regulatory domain-containing protein</fullName>
    </recommendedName>
</protein>
<dbReference type="GO" id="GO:0006355">
    <property type="term" value="P:regulation of DNA-templated transcription"/>
    <property type="evidence" value="ECO:0007669"/>
    <property type="project" value="TreeGrafter"/>
</dbReference>
<evidence type="ECO:0000256" key="5">
    <source>
        <dbReference type="ARBA" id="ARBA00023163"/>
    </source>
</evidence>
<dbReference type="EMBL" id="UINC01129864">
    <property type="protein sequence ID" value="SVD10549.1"/>
    <property type="molecule type" value="Genomic_DNA"/>
</dbReference>